<reference evidence="1 2" key="1">
    <citation type="submission" date="2021-06" db="EMBL/GenBank/DDBJ databases">
        <authorList>
            <person name="Palmer J.M."/>
        </authorList>
    </citation>
    <scope>NUCLEOTIDE SEQUENCE [LARGE SCALE GENOMIC DNA]</scope>
    <source>
        <strain evidence="1 2">XC_2019</strain>
        <tissue evidence="1">Muscle</tissue>
    </source>
</reference>
<keyword evidence="2" id="KW-1185">Reference proteome</keyword>
<sequence>MAAKVCRSVLLLSRSSGAAAGSLPALVASSQRHQQHIRPMLVITLLCLHKVARLVLWSGLCELQRQ</sequence>
<organism evidence="1 2">
    <name type="scientific">Xenoophorus captivus</name>
    <dbReference type="NCBI Taxonomy" id="1517983"/>
    <lineage>
        <taxon>Eukaryota</taxon>
        <taxon>Metazoa</taxon>
        <taxon>Chordata</taxon>
        <taxon>Craniata</taxon>
        <taxon>Vertebrata</taxon>
        <taxon>Euteleostomi</taxon>
        <taxon>Actinopterygii</taxon>
        <taxon>Neopterygii</taxon>
        <taxon>Teleostei</taxon>
        <taxon>Neoteleostei</taxon>
        <taxon>Acanthomorphata</taxon>
        <taxon>Ovalentaria</taxon>
        <taxon>Atherinomorphae</taxon>
        <taxon>Cyprinodontiformes</taxon>
        <taxon>Goodeidae</taxon>
        <taxon>Xenoophorus</taxon>
    </lineage>
</organism>
<comment type="caution">
    <text evidence="1">The sequence shown here is derived from an EMBL/GenBank/DDBJ whole genome shotgun (WGS) entry which is preliminary data.</text>
</comment>
<gene>
    <name evidence="1" type="ORF">XENOCAPTIV_016743</name>
</gene>
<accession>A0ABV0RZ33</accession>
<evidence type="ECO:0008006" key="3">
    <source>
        <dbReference type="Google" id="ProtNLM"/>
    </source>
</evidence>
<dbReference type="Proteomes" id="UP001434883">
    <property type="component" value="Unassembled WGS sequence"/>
</dbReference>
<name>A0ABV0RZ33_9TELE</name>
<evidence type="ECO:0000313" key="2">
    <source>
        <dbReference type="Proteomes" id="UP001434883"/>
    </source>
</evidence>
<feature type="non-terminal residue" evidence="1">
    <location>
        <position position="1"/>
    </location>
</feature>
<protein>
    <recommendedName>
        <fullName evidence="3">Succinate dehydrogenase [ubiquinone] cytochrome b small subunit</fullName>
    </recommendedName>
</protein>
<evidence type="ECO:0000313" key="1">
    <source>
        <dbReference type="EMBL" id="MEQ2213544.1"/>
    </source>
</evidence>
<dbReference type="EMBL" id="JAHRIN010062296">
    <property type="protein sequence ID" value="MEQ2213544.1"/>
    <property type="molecule type" value="Genomic_DNA"/>
</dbReference>
<proteinExistence type="predicted"/>